<accession>A0A0F7U8Y8</accession>
<keyword evidence="1 2" id="KW-0175">Coiled coil</keyword>
<evidence type="ECO:0000259" key="4">
    <source>
        <dbReference type="Pfam" id="PF15665"/>
    </source>
</evidence>
<organism evidence="5">
    <name type="scientific">Neospora caninum (strain Liverpool)</name>
    <dbReference type="NCBI Taxonomy" id="572307"/>
    <lineage>
        <taxon>Eukaryota</taxon>
        <taxon>Sar</taxon>
        <taxon>Alveolata</taxon>
        <taxon>Apicomplexa</taxon>
        <taxon>Conoidasida</taxon>
        <taxon>Coccidia</taxon>
        <taxon>Eucoccidiorida</taxon>
        <taxon>Eimeriorina</taxon>
        <taxon>Sarcocystidae</taxon>
        <taxon>Neospora</taxon>
    </lineage>
</organism>
<protein>
    <recommendedName>
        <fullName evidence="4">Protein FAM184A/B N-terminal domain-containing protein</fullName>
    </recommendedName>
</protein>
<dbReference type="PANTHER" id="PTHR18870">
    <property type="entry name" value="PROTEIN TAG-278-RELATED"/>
    <property type="match status" value="1"/>
</dbReference>
<evidence type="ECO:0000313" key="5">
    <source>
        <dbReference type="EMBL" id="CEL66298.1"/>
    </source>
</evidence>
<proteinExistence type="predicted"/>
<dbReference type="PANTHER" id="PTHR18870:SF9">
    <property type="entry name" value="PROTEIN TAG-278-RELATED"/>
    <property type="match status" value="1"/>
</dbReference>
<evidence type="ECO:0000256" key="3">
    <source>
        <dbReference type="SAM" id="MobiDB-lite"/>
    </source>
</evidence>
<gene>
    <name evidence="5" type="ORF">BN1204_021180</name>
</gene>
<dbReference type="AlphaFoldDB" id="A0A0F7U8Y8"/>
<reference evidence="5" key="1">
    <citation type="journal article" date="2015" name="PLoS ONE">
        <title>Comprehensive Evaluation of Toxoplasma gondii VEG and Neospora caninum LIV Genomes with Tachyzoite Stage Transcriptome and Proteome Defines Novel Transcript Features.</title>
        <authorList>
            <person name="Ramaprasad A."/>
            <person name="Mourier T."/>
            <person name="Naeem R."/>
            <person name="Malas T.B."/>
            <person name="Moussa E."/>
            <person name="Panigrahi A."/>
            <person name="Vermont S.J."/>
            <person name="Otto T.D."/>
            <person name="Wastling J."/>
            <person name="Pain A."/>
        </authorList>
    </citation>
    <scope>NUCLEOTIDE SEQUENCE</scope>
    <source>
        <strain evidence="5">Liverpool</strain>
    </source>
</reference>
<dbReference type="EMBL" id="LN714481">
    <property type="protein sequence ID" value="CEL66298.1"/>
    <property type="molecule type" value="Genomic_DNA"/>
</dbReference>
<feature type="domain" description="Protein FAM184A/B N-terminal" evidence="4">
    <location>
        <begin position="20"/>
        <end position="130"/>
    </location>
</feature>
<sequence length="1015" mass="118111">METADLQHKLSRKVAQLTKVIFHLNVKHEEHDAYMKAVSEAYEREVESIVSDVNHKLHSCVEAFEEHRKQQISEKELEEVLEQLHSAKENMVADAQNYHRQCLEGVTKCREEYATRARQYSDEVCEATKEARLWASQLKQALGSLHENKEKILTLYQNRENEANLQEEVRRQQEVIDRLREEKSQVEIDFNSSKSLLDNTQIESERRGRALEVAQTKLTALENALQLSKKQTDDLKQASKETAEKYEQTIKELQRSGASLNEAIEKKNQEIEELKQALLATERSNQVVADEKSKVEVALKESEEKVAMLGERIAERDKEIHLHGTELISEMQKLIVIYEQEIEQLKAKLVQSEAAEKKAVEESKSGNEELLSLKRQRDHLEKETVPRLEEDVCRLKMDLEQMDKLKELYADVELKRVRKEEELQKAEERCRELQDAMDETAKAHDMEKAELKDAQNKALESFMLQRSQHQEEIKHMEEQISVLQRTIAEQETRLADTSKDESLAQMQRTLSQLQDEFEKTAQAKAEMDVQLSRKQTEMADIIRAHEEEARNLQLTIVELKEQRSQIEAILQESQRASKREAAEAWEREQNLRKETANMKSRMEEEKDTEVKLEEVRESHLCEKQQWMRDLENLREEHDGELLRAQQKLEIEEKRHVENIEKLKREHRSELDDLKLALIKQTQQQLCDLKQKCDAQAEQRVQALKKQLDTASAAHAEERERLESSMEQQISAIEAQMQEKVEQFEATKNKLLQQCEQSNKESEERRRTVETLQGEVVSLDTTLKDIRAEMRSQQNRHVEEVKNLTAEHAAKIEEIEGIHRQKCAAMEAVYEQTLEAKKYEMEFLEQEHSKNLERAREELSTLHSKLQGRPPRDEDVNLIALLNDRLVYCESQMDTLQQKIQTYKLELLNRETNYNRLFNAHPVMGVVDPRALELSTSRRSDSGRHLATAPKGPEWRPPGYLSETSRKVSSSKFGSLTNFLKDKLSQKKLAGFDKLLGQKAEPFPALESTQGDSAQD</sequence>
<feature type="coiled-coil region" evidence="2">
    <location>
        <begin position="162"/>
        <end position="868"/>
    </location>
</feature>
<evidence type="ECO:0000256" key="2">
    <source>
        <dbReference type="SAM" id="Coils"/>
    </source>
</evidence>
<evidence type="ECO:0000256" key="1">
    <source>
        <dbReference type="ARBA" id="ARBA00023054"/>
    </source>
</evidence>
<dbReference type="InterPro" id="IPR039478">
    <property type="entry name" value="FAM184A/B_N"/>
</dbReference>
<feature type="region of interest" description="Disordered" evidence="3">
    <location>
        <begin position="935"/>
        <end position="970"/>
    </location>
</feature>
<dbReference type="Pfam" id="PF15665">
    <property type="entry name" value="FAM184"/>
    <property type="match status" value="1"/>
</dbReference>
<name>A0A0F7U8Y8_NEOCL</name>